<dbReference type="EMBL" id="JALJXV010000003">
    <property type="protein sequence ID" value="MCP1674388.1"/>
    <property type="molecule type" value="Genomic_DNA"/>
</dbReference>
<dbReference type="AlphaFoldDB" id="A0AAE3KC14"/>
<reference evidence="1" key="1">
    <citation type="submission" date="2022-03" db="EMBL/GenBank/DDBJ databases">
        <title>Genomic Encyclopedia of Type Strains, Phase III (KMG-III): the genomes of soil and plant-associated and newly described type strains.</title>
        <authorList>
            <person name="Whitman W."/>
        </authorList>
    </citation>
    <scope>NUCLEOTIDE SEQUENCE</scope>
    <source>
        <strain evidence="1">ANL 6-2</strain>
    </source>
</reference>
<sequence length="73" mass="8332">MAMNWKRAGRGVEVLEGLPEHIRIDLRSDVNGNAVSRLINRKSSLPREPQREVRGTLHSVRRTAECWTENLPA</sequence>
<protein>
    <submittedName>
        <fullName evidence="1">Uncharacterized protein</fullName>
    </submittedName>
</protein>
<organism evidence="1 2">
    <name type="scientific">Natronocella acetinitrilica</name>
    <dbReference type="NCBI Taxonomy" id="414046"/>
    <lineage>
        <taxon>Bacteria</taxon>
        <taxon>Pseudomonadati</taxon>
        <taxon>Pseudomonadota</taxon>
        <taxon>Gammaproteobacteria</taxon>
        <taxon>Chromatiales</taxon>
        <taxon>Ectothiorhodospiraceae</taxon>
        <taxon>Natronocella</taxon>
    </lineage>
</organism>
<name>A0AAE3KC14_9GAMM</name>
<dbReference type="RefSeq" id="WP_253476348.1">
    <property type="nucleotide sequence ID" value="NZ_JALJXV010000003.1"/>
</dbReference>
<accession>A0AAE3KC14</accession>
<proteinExistence type="predicted"/>
<comment type="caution">
    <text evidence="1">The sequence shown here is derived from an EMBL/GenBank/DDBJ whole genome shotgun (WGS) entry which is preliminary data.</text>
</comment>
<gene>
    <name evidence="1" type="ORF">J2T57_001490</name>
</gene>
<evidence type="ECO:0000313" key="2">
    <source>
        <dbReference type="Proteomes" id="UP001205843"/>
    </source>
</evidence>
<evidence type="ECO:0000313" key="1">
    <source>
        <dbReference type="EMBL" id="MCP1674388.1"/>
    </source>
</evidence>
<keyword evidence="2" id="KW-1185">Reference proteome</keyword>
<dbReference type="Proteomes" id="UP001205843">
    <property type="component" value="Unassembled WGS sequence"/>
</dbReference>